<feature type="region of interest" description="Disordered" evidence="6">
    <location>
        <begin position="161"/>
        <end position="201"/>
    </location>
</feature>
<dbReference type="EMBL" id="CAJNOR010005571">
    <property type="protein sequence ID" value="CAF1568195.1"/>
    <property type="molecule type" value="Genomic_DNA"/>
</dbReference>
<keyword evidence="10" id="KW-1185">Reference proteome</keyword>
<comment type="caution">
    <text evidence="9">The sequence shown here is derived from an EMBL/GenBank/DDBJ whole genome shotgun (WGS) entry which is preliminary data.</text>
</comment>
<comment type="catalytic activity">
    <reaction evidence="4">
        <text>O-phospho-L-seryl-[protein] + H2O = L-seryl-[protein] + phosphate</text>
        <dbReference type="Rhea" id="RHEA:20629"/>
        <dbReference type="Rhea" id="RHEA-COMP:9863"/>
        <dbReference type="Rhea" id="RHEA-COMP:11604"/>
        <dbReference type="ChEBI" id="CHEBI:15377"/>
        <dbReference type="ChEBI" id="CHEBI:29999"/>
        <dbReference type="ChEBI" id="CHEBI:43474"/>
        <dbReference type="ChEBI" id="CHEBI:83421"/>
        <dbReference type="EC" id="3.1.3.16"/>
    </reaction>
</comment>
<accession>A0A815YB62</accession>
<dbReference type="InterPro" id="IPR000387">
    <property type="entry name" value="Tyr_Pase_dom"/>
</dbReference>
<evidence type="ECO:0000259" key="7">
    <source>
        <dbReference type="PROSITE" id="PS50054"/>
    </source>
</evidence>
<feature type="domain" description="Tyrosine-protein phosphatase" evidence="7">
    <location>
        <begin position="1"/>
        <end position="98"/>
    </location>
</feature>
<feature type="compositionally biased region" description="Polar residues" evidence="6">
    <location>
        <begin position="166"/>
        <end position="175"/>
    </location>
</feature>
<evidence type="ECO:0000259" key="8">
    <source>
        <dbReference type="PROSITE" id="PS50056"/>
    </source>
</evidence>
<protein>
    <submittedName>
        <fullName evidence="9">Uncharacterized protein</fullName>
    </submittedName>
</protein>
<evidence type="ECO:0000313" key="9">
    <source>
        <dbReference type="EMBL" id="CAF1568195.1"/>
    </source>
</evidence>
<dbReference type="InterPro" id="IPR029021">
    <property type="entry name" value="Prot-tyrosine_phosphatase-like"/>
</dbReference>
<dbReference type="Gene3D" id="3.90.190.10">
    <property type="entry name" value="Protein tyrosine phosphatase superfamily"/>
    <property type="match status" value="1"/>
</dbReference>
<organism evidence="9 10">
    <name type="scientific">Adineta ricciae</name>
    <name type="common">Rotifer</name>
    <dbReference type="NCBI Taxonomy" id="249248"/>
    <lineage>
        <taxon>Eukaryota</taxon>
        <taxon>Metazoa</taxon>
        <taxon>Spiralia</taxon>
        <taxon>Gnathifera</taxon>
        <taxon>Rotifera</taxon>
        <taxon>Eurotatoria</taxon>
        <taxon>Bdelloidea</taxon>
        <taxon>Adinetida</taxon>
        <taxon>Adinetidae</taxon>
        <taxon>Adineta</taxon>
    </lineage>
</organism>
<dbReference type="SMART" id="SM00195">
    <property type="entry name" value="DSPc"/>
    <property type="match status" value="1"/>
</dbReference>
<keyword evidence="2" id="KW-0378">Hydrolase</keyword>
<dbReference type="Pfam" id="PF00782">
    <property type="entry name" value="DSPc"/>
    <property type="match status" value="1"/>
</dbReference>
<dbReference type="PROSITE" id="PS50056">
    <property type="entry name" value="TYR_PHOSPHATASE_2"/>
    <property type="match status" value="1"/>
</dbReference>
<dbReference type="SUPFAM" id="SSF52799">
    <property type="entry name" value="(Phosphotyrosine protein) phosphatases II"/>
    <property type="match status" value="1"/>
</dbReference>
<comment type="catalytic activity">
    <reaction evidence="5">
        <text>O-phospho-L-threonyl-[protein] + H2O = L-threonyl-[protein] + phosphate</text>
        <dbReference type="Rhea" id="RHEA:47004"/>
        <dbReference type="Rhea" id="RHEA-COMP:11060"/>
        <dbReference type="Rhea" id="RHEA-COMP:11605"/>
        <dbReference type="ChEBI" id="CHEBI:15377"/>
        <dbReference type="ChEBI" id="CHEBI:30013"/>
        <dbReference type="ChEBI" id="CHEBI:43474"/>
        <dbReference type="ChEBI" id="CHEBI:61977"/>
        <dbReference type="EC" id="3.1.3.16"/>
    </reaction>
</comment>
<dbReference type="PROSITE" id="PS00383">
    <property type="entry name" value="TYR_PHOSPHATASE_1"/>
    <property type="match status" value="1"/>
</dbReference>
<dbReference type="GO" id="GO:0004725">
    <property type="term" value="F:protein tyrosine phosphatase activity"/>
    <property type="evidence" value="ECO:0007669"/>
    <property type="project" value="TreeGrafter"/>
</dbReference>
<evidence type="ECO:0000256" key="1">
    <source>
        <dbReference type="ARBA" id="ARBA00008601"/>
    </source>
</evidence>
<dbReference type="GO" id="GO:0004722">
    <property type="term" value="F:protein serine/threonine phosphatase activity"/>
    <property type="evidence" value="ECO:0007669"/>
    <property type="project" value="UniProtKB-EC"/>
</dbReference>
<comment type="similarity">
    <text evidence="1">Belongs to the protein-tyrosine phosphatase family. Non-receptor class dual specificity subfamily.</text>
</comment>
<evidence type="ECO:0000256" key="4">
    <source>
        <dbReference type="ARBA" id="ARBA00047761"/>
    </source>
</evidence>
<proteinExistence type="inferred from homology"/>
<dbReference type="InterPro" id="IPR016130">
    <property type="entry name" value="Tyr_Pase_AS"/>
</dbReference>
<dbReference type="GO" id="GO:0007165">
    <property type="term" value="P:signal transduction"/>
    <property type="evidence" value="ECO:0007669"/>
    <property type="project" value="TreeGrafter"/>
</dbReference>
<dbReference type="InterPro" id="IPR000340">
    <property type="entry name" value="Dual-sp_phosphatase_cat-dom"/>
</dbReference>
<gene>
    <name evidence="9" type="ORF">XAT740_LOCUS44214</name>
</gene>
<feature type="domain" description="Tyrosine specific protein phosphatases" evidence="8">
    <location>
        <begin position="25"/>
        <end position="76"/>
    </location>
</feature>
<evidence type="ECO:0000256" key="6">
    <source>
        <dbReference type="SAM" id="MobiDB-lite"/>
    </source>
</evidence>
<feature type="compositionally biased region" description="Polar residues" evidence="6">
    <location>
        <begin position="189"/>
        <end position="201"/>
    </location>
</feature>
<feature type="non-terminal residue" evidence="9">
    <location>
        <position position="201"/>
    </location>
</feature>
<dbReference type="AlphaFoldDB" id="A0A815YB62"/>
<dbReference type="PANTHER" id="PTHR45948:SF2">
    <property type="entry name" value="DUAL SPECIFICITY PROTEIN PHOSPHATASE"/>
    <property type="match status" value="1"/>
</dbReference>
<evidence type="ECO:0000256" key="2">
    <source>
        <dbReference type="ARBA" id="ARBA00022801"/>
    </source>
</evidence>
<dbReference type="GO" id="GO:0005829">
    <property type="term" value="C:cytosol"/>
    <property type="evidence" value="ECO:0007669"/>
    <property type="project" value="TreeGrafter"/>
</dbReference>
<dbReference type="PANTHER" id="PTHR45948">
    <property type="entry name" value="DUAL SPECIFICITY PROTEIN PHOSPHATASE DDB_G0269404-RELATED"/>
    <property type="match status" value="1"/>
</dbReference>
<name>A0A815YB62_ADIRI</name>
<reference evidence="9" key="1">
    <citation type="submission" date="2021-02" db="EMBL/GenBank/DDBJ databases">
        <authorList>
            <person name="Nowell W R."/>
        </authorList>
    </citation>
    <scope>NUCLEOTIDE SEQUENCE</scope>
</reference>
<evidence type="ECO:0000256" key="5">
    <source>
        <dbReference type="ARBA" id="ARBA00048336"/>
    </source>
</evidence>
<dbReference type="InterPro" id="IPR020422">
    <property type="entry name" value="TYR_PHOSPHATASE_DUAL_dom"/>
</dbReference>
<evidence type="ECO:0000313" key="10">
    <source>
        <dbReference type="Proteomes" id="UP000663828"/>
    </source>
</evidence>
<sequence>HRQYLLIPAKDHISQDILQYASQCNDFIHNARLNQGKVLIHCVEGKSRSPSIACMYLMTITGITWSDMINSLRGVRTLVDPNFAFQKQLKYFYEQLMIPERERLIAKFGALHMTDDDTAFVLKNLELYNEDQRRRLTGNVVEIKHIPLRKTTTEISISSADHDRTSQLNETNSNCGKLFLDKDSEPMTPESQSLLDEMFSS</sequence>
<keyword evidence="3" id="KW-0904">Protein phosphatase</keyword>
<evidence type="ECO:0000256" key="3">
    <source>
        <dbReference type="ARBA" id="ARBA00022912"/>
    </source>
</evidence>
<dbReference type="PROSITE" id="PS50054">
    <property type="entry name" value="TYR_PHOSPHATASE_DUAL"/>
    <property type="match status" value="1"/>
</dbReference>
<dbReference type="Proteomes" id="UP000663828">
    <property type="component" value="Unassembled WGS sequence"/>
</dbReference>